<dbReference type="Pfam" id="PF00561">
    <property type="entry name" value="Abhydrolase_1"/>
    <property type="match status" value="1"/>
</dbReference>
<keyword evidence="4" id="KW-0378">Hydrolase</keyword>
<reference evidence="4" key="1">
    <citation type="journal article" date="2012" name="Nature">
        <title>The oyster genome reveals stress adaptation and complexity of shell formation.</title>
        <authorList>
            <person name="Zhang G."/>
            <person name="Fang X."/>
            <person name="Guo X."/>
            <person name="Li L."/>
            <person name="Luo R."/>
            <person name="Xu F."/>
            <person name="Yang P."/>
            <person name="Zhang L."/>
            <person name="Wang X."/>
            <person name="Qi H."/>
            <person name="Xiong Z."/>
            <person name="Que H."/>
            <person name="Xie Y."/>
            <person name="Holland P.W."/>
            <person name="Paps J."/>
            <person name="Zhu Y."/>
            <person name="Wu F."/>
            <person name="Chen Y."/>
            <person name="Wang J."/>
            <person name="Peng C."/>
            <person name="Meng J."/>
            <person name="Yang L."/>
            <person name="Liu J."/>
            <person name="Wen B."/>
            <person name="Zhang N."/>
            <person name="Huang Z."/>
            <person name="Zhu Q."/>
            <person name="Feng Y."/>
            <person name="Mount A."/>
            <person name="Hedgecock D."/>
            <person name="Xu Z."/>
            <person name="Liu Y."/>
            <person name="Domazet-Loso T."/>
            <person name="Du Y."/>
            <person name="Sun X."/>
            <person name="Zhang S."/>
            <person name="Liu B."/>
            <person name="Cheng P."/>
            <person name="Jiang X."/>
            <person name="Li J."/>
            <person name="Fan D."/>
            <person name="Wang W."/>
            <person name="Fu W."/>
            <person name="Wang T."/>
            <person name="Wang B."/>
            <person name="Zhang J."/>
            <person name="Peng Z."/>
            <person name="Li Y."/>
            <person name="Li N."/>
            <person name="Wang J."/>
            <person name="Chen M."/>
            <person name="He Y."/>
            <person name="Tan F."/>
            <person name="Song X."/>
            <person name="Zheng Q."/>
            <person name="Huang R."/>
            <person name="Yang H."/>
            <person name="Du X."/>
            <person name="Chen L."/>
            <person name="Yang M."/>
            <person name="Gaffney P.M."/>
            <person name="Wang S."/>
            <person name="Luo L."/>
            <person name="She Z."/>
            <person name="Ming Y."/>
            <person name="Huang W."/>
            <person name="Zhang S."/>
            <person name="Huang B."/>
            <person name="Zhang Y."/>
            <person name="Qu T."/>
            <person name="Ni P."/>
            <person name="Miao G."/>
            <person name="Wang J."/>
            <person name="Wang Q."/>
            <person name="Steinberg C.E."/>
            <person name="Wang H."/>
            <person name="Li N."/>
            <person name="Qian L."/>
            <person name="Zhang G."/>
            <person name="Li Y."/>
            <person name="Yang H."/>
            <person name="Liu X."/>
            <person name="Wang J."/>
            <person name="Yin Y."/>
            <person name="Wang J."/>
        </authorList>
    </citation>
    <scope>NUCLEOTIDE SEQUENCE [LARGE SCALE GENOMIC DNA]</scope>
    <source>
        <strain evidence="4">05x7-T-G4-1.051#20</strain>
    </source>
</reference>
<dbReference type="GO" id="GO:0016020">
    <property type="term" value="C:membrane"/>
    <property type="evidence" value="ECO:0007669"/>
    <property type="project" value="TreeGrafter"/>
</dbReference>
<accession>K1RBS1</accession>
<dbReference type="Gene3D" id="3.40.50.1820">
    <property type="entry name" value="alpha/beta hydrolase"/>
    <property type="match status" value="1"/>
</dbReference>
<dbReference type="InterPro" id="IPR029058">
    <property type="entry name" value="AB_hydrolase_fold"/>
</dbReference>
<evidence type="ECO:0000259" key="3">
    <source>
        <dbReference type="Pfam" id="PF00561"/>
    </source>
</evidence>
<evidence type="ECO:0000256" key="1">
    <source>
        <dbReference type="ARBA" id="ARBA00040125"/>
    </source>
</evidence>
<proteinExistence type="predicted"/>
<feature type="domain" description="AB hydrolase-1" evidence="3">
    <location>
        <begin position="114"/>
        <end position="232"/>
    </location>
</feature>
<evidence type="ECO:0000256" key="2">
    <source>
        <dbReference type="ARBA" id="ARBA00042701"/>
    </source>
</evidence>
<dbReference type="InterPro" id="IPR000073">
    <property type="entry name" value="AB_hydrolase_1"/>
</dbReference>
<dbReference type="FunCoup" id="K1RBS1">
    <property type="interactions" value="982"/>
</dbReference>
<protein>
    <recommendedName>
        <fullName evidence="1">Protein ABHD13</fullName>
    </recommendedName>
    <alternativeName>
        <fullName evidence="2">Alpha/beta hydrolase domain-containing protein 13</fullName>
    </alternativeName>
</protein>
<dbReference type="EMBL" id="JH817713">
    <property type="protein sequence ID" value="EKC38690.1"/>
    <property type="molecule type" value="Genomic_DNA"/>
</dbReference>
<dbReference type="InParanoid" id="K1RBS1"/>
<dbReference type="ESTHER" id="cragi-k1rbs1">
    <property type="family name" value="ABHD13-BEM46"/>
</dbReference>
<gene>
    <name evidence="4" type="ORF">CGI_10020804</name>
</gene>
<dbReference type="AlphaFoldDB" id="K1RBS1"/>
<sequence>MGEKLKIIEFVMQIVFAVLSKFWKLCTSAGLILLLTFWYYGGVLTLVLLLIGGFGVFYNAQDLLLYYPEQPPQSRLFVDSPQRFNLQGENHFLPTRDGIKINAVLIKHSNPNAPTVVYFHGNAGNIGHRYPNVGDLHRYVGVNVLLVEYRGYGRSEGSPSESGLYLDSEAAMDFLISRPDINKDKIVVFGRSLGGAVAAWLASSKKYSPHIAALVLENTFTSLPDIAKSIFADLFILEYIPVFLFKNKYPTLERIQKITIPTLFLSGQGDKLIPPHMMSKLSSVSGSSVKKIVRFPGGTHNETWMSDGYYEAWLFFLQEVFNSKRTSGRHNVVTDQTIAGTALDKVLLGGQKPLAVHLPKLLDEILFE</sequence>
<dbReference type="SUPFAM" id="SSF53474">
    <property type="entry name" value="alpha/beta-Hydrolases"/>
    <property type="match status" value="1"/>
</dbReference>
<dbReference type="PANTHER" id="PTHR12277:SF81">
    <property type="entry name" value="PROTEIN ABHD13"/>
    <property type="match status" value="1"/>
</dbReference>
<dbReference type="GO" id="GO:0008474">
    <property type="term" value="F:palmitoyl-(protein) hydrolase activity"/>
    <property type="evidence" value="ECO:0007669"/>
    <property type="project" value="TreeGrafter"/>
</dbReference>
<evidence type="ECO:0000313" key="4">
    <source>
        <dbReference type="EMBL" id="EKC38690.1"/>
    </source>
</evidence>
<name>K1RBS1_MAGGI</name>
<dbReference type="PANTHER" id="PTHR12277">
    <property type="entry name" value="ALPHA/BETA HYDROLASE DOMAIN-CONTAINING PROTEIN"/>
    <property type="match status" value="1"/>
</dbReference>
<organism evidence="4">
    <name type="scientific">Magallana gigas</name>
    <name type="common">Pacific oyster</name>
    <name type="synonym">Crassostrea gigas</name>
    <dbReference type="NCBI Taxonomy" id="29159"/>
    <lineage>
        <taxon>Eukaryota</taxon>
        <taxon>Metazoa</taxon>
        <taxon>Spiralia</taxon>
        <taxon>Lophotrochozoa</taxon>
        <taxon>Mollusca</taxon>
        <taxon>Bivalvia</taxon>
        <taxon>Autobranchia</taxon>
        <taxon>Pteriomorphia</taxon>
        <taxon>Ostreida</taxon>
        <taxon>Ostreoidea</taxon>
        <taxon>Ostreidae</taxon>
        <taxon>Magallana</taxon>
    </lineage>
</organism>
<dbReference type="HOGENOM" id="CLU_029375_2_0_1"/>